<organism evidence="1 2">
    <name type="scientific">Flavobacterium phage vB_FspM_immuto_2-6A</name>
    <dbReference type="NCBI Taxonomy" id="2801477"/>
    <lineage>
        <taxon>Viruses</taxon>
        <taxon>Duplodnaviria</taxon>
        <taxon>Heunggongvirae</taxon>
        <taxon>Uroviricota</taxon>
        <taxon>Caudoviricetes</taxon>
        <taxon>Immutovirus</taxon>
        <taxon>Immutovirus immuto</taxon>
    </lineage>
</organism>
<accession>A0A7T8IWV0</accession>
<gene>
    <name evidence="1" type="ORF">immuto26A_3</name>
</gene>
<dbReference type="EMBL" id="MW353175">
    <property type="protein sequence ID" value="QQO91682.1"/>
    <property type="molecule type" value="Genomic_DNA"/>
</dbReference>
<evidence type="ECO:0000313" key="1">
    <source>
        <dbReference type="EMBL" id="QQO91682.1"/>
    </source>
</evidence>
<protein>
    <submittedName>
        <fullName evidence="1">Uncharacterized protein</fullName>
    </submittedName>
</protein>
<evidence type="ECO:0000313" key="2">
    <source>
        <dbReference type="Proteomes" id="UP000595566"/>
    </source>
</evidence>
<dbReference type="Proteomes" id="UP000595566">
    <property type="component" value="Segment"/>
</dbReference>
<proteinExistence type="predicted"/>
<sequence length="171" mass="18844">MENFDLKKFLVENRLTYNSKLINEGQALSPDDQKIVNDILGSLEEGVFSGVLNKVKSYARKGLITAAVLTALLGAPNLTQAQKQDIRDVTQTESPQTLDTLYTKKSKIGNVRTNDYVGRTPSGAIEIGRETKTSKDGKTTTTKKANQSSILGIKYTDDEIRASMNSKENDR</sequence>
<reference evidence="1 2" key="1">
    <citation type="submission" date="2020-12" db="EMBL/GenBank/DDBJ databases">
        <title>Dynamics of Baltic Sea phages driven by environmental changes.</title>
        <authorList>
            <person name="Hoetzinger M."/>
            <person name="Nilsson E."/>
            <person name="Holmfeldt K."/>
        </authorList>
    </citation>
    <scope>NUCLEOTIDE SEQUENCE [LARGE SCALE GENOMIC DNA]</scope>
</reference>
<keyword evidence="2" id="KW-1185">Reference proteome</keyword>
<name>A0A7T8IWV0_9CAUD</name>